<evidence type="ECO:0000313" key="2">
    <source>
        <dbReference type="EMBL" id="GAI15204.1"/>
    </source>
</evidence>
<dbReference type="InterPro" id="IPR040698">
    <property type="entry name" value="HZS_alpha_mid"/>
</dbReference>
<dbReference type="Pfam" id="PF18582">
    <property type="entry name" value="HZS_alpha"/>
    <property type="match status" value="1"/>
</dbReference>
<evidence type="ECO:0000259" key="1">
    <source>
        <dbReference type="Pfam" id="PF18582"/>
    </source>
</evidence>
<accession>X1N998</accession>
<feature type="non-terminal residue" evidence="2">
    <location>
        <position position="1"/>
    </location>
</feature>
<reference evidence="2" key="1">
    <citation type="journal article" date="2014" name="Front. Microbiol.">
        <title>High frequency of phylogenetically diverse reductive dehalogenase-homologous genes in deep subseafloor sedimentary metagenomes.</title>
        <authorList>
            <person name="Kawai M."/>
            <person name="Futagami T."/>
            <person name="Toyoda A."/>
            <person name="Takaki Y."/>
            <person name="Nishi S."/>
            <person name="Hori S."/>
            <person name="Arai W."/>
            <person name="Tsubouchi T."/>
            <person name="Morono Y."/>
            <person name="Uchiyama I."/>
            <person name="Ito T."/>
            <person name="Fujiyama A."/>
            <person name="Inagaki F."/>
            <person name="Takami H."/>
        </authorList>
    </citation>
    <scope>NUCLEOTIDE SEQUENCE</scope>
    <source>
        <strain evidence="2">Expedition CK06-06</strain>
    </source>
</reference>
<comment type="caution">
    <text evidence="2">The sequence shown here is derived from an EMBL/GenBank/DDBJ whole genome shotgun (WGS) entry which is preliminary data.</text>
</comment>
<dbReference type="EMBL" id="BARV01006618">
    <property type="protein sequence ID" value="GAI15204.1"/>
    <property type="molecule type" value="Genomic_DNA"/>
</dbReference>
<gene>
    <name evidence="2" type="ORF">S06H3_13545</name>
</gene>
<feature type="domain" description="Hydrazine synthase alpha subunit middle" evidence="1">
    <location>
        <begin position="18"/>
        <end position="80"/>
    </location>
</feature>
<sequence length="109" mass="12013">PKPVNFSGGMDLTSWLGTFMLERVLGTVPVEEDGSAYFEVPAGRPILFVTLDTNDLSVKRMQSFTNVQPGEVLGCVGCHEHRTLAPVLTRDNTLAALRRPPSKIEPFRD</sequence>
<organism evidence="2">
    <name type="scientific">marine sediment metagenome</name>
    <dbReference type="NCBI Taxonomy" id="412755"/>
    <lineage>
        <taxon>unclassified sequences</taxon>
        <taxon>metagenomes</taxon>
        <taxon>ecological metagenomes</taxon>
    </lineage>
</organism>
<name>X1N998_9ZZZZ</name>
<dbReference type="AlphaFoldDB" id="X1N998"/>
<proteinExistence type="predicted"/>
<protein>
    <recommendedName>
        <fullName evidence="1">Hydrazine synthase alpha subunit middle domain-containing protein</fullName>
    </recommendedName>
</protein>